<dbReference type="InterPro" id="IPR001128">
    <property type="entry name" value="Cyt_P450"/>
</dbReference>
<dbReference type="GO" id="GO:0004497">
    <property type="term" value="F:monooxygenase activity"/>
    <property type="evidence" value="ECO:0007669"/>
    <property type="project" value="InterPro"/>
</dbReference>
<dbReference type="GO" id="GO:0020037">
    <property type="term" value="F:heme binding"/>
    <property type="evidence" value="ECO:0007669"/>
    <property type="project" value="InterPro"/>
</dbReference>
<dbReference type="AlphaFoldDB" id="A0A1R3KDP5"/>
<keyword evidence="1" id="KW-0732">Signal</keyword>
<evidence type="ECO:0000313" key="3">
    <source>
        <dbReference type="Proteomes" id="UP000187203"/>
    </source>
</evidence>
<sequence length="304" mass="34327">MDLCIILICLMLLTCVLFQAFQYSSRRKRSSCKLPPGPRRLPILGNLLDVGDKPHESMAKLALTHGPIMTLKLGSLITIVISSENMAKQVLQKHDLAFSNRPIRDCVRAFQHHELGLPWLPVCPLWRTLRKVCNSHIFTTQKLDANQFLRRNKIQEFVANVQKCCHTGEAINIGQAAFNTTINLLSNTICSMDLVDPNSPTAQEFKETVSGILEEAAKPNLADYFPMLRILIDPQGIRRRISLHFKKLLDLFGNMYDERLKSRKAQKGSNSTSSNDVLDTLLDIVEGNMEDLDKTHVTHLLLVT</sequence>
<dbReference type="OrthoDB" id="2789670at2759"/>
<organism evidence="2 3">
    <name type="scientific">Corchorus olitorius</name>
    <dbReference type="NCBI Taxonomy" id="93759"/>
    <lineage>
        <taxon>Eukaryota</taxon>
        <taxon>Viridiplantae</taxon>
        <taxon>Streptophyta</taxon>
        <taxon>Embryophyta</taxon>
        <taxon>Tracheophyta</taxon>
        <taxon>Spermatophyta</taxon>
        <taxon>Magnoliopsida</taxon>
        <taxon>eudicotyledons</taxon>
        <taxon>Gunneridae</taxon>
        <taxon>Pentapetalae</taxon>
        <taxon>rosids</taxon>
        <taxon>malvids</taxon>
        <taxon>Malvales</taxon>
        <taxon>Malvaceae</taxon>
        <taxon>Grewioideae</taxon>
        <taxon>Apeibeae</taxon>
        <taxon>Corchorus</taxon>
    </lineage>
</organism>
<dbReference type="Pfam" id="PF00067">
    <property type="entry name" value="p450"/>
    <property type="match status" value="1"/>
</dbReference>
<gene>
    <name evidence="2" type="ORF">COLO4_09010</name>
</gene>
<dbReference type="SUPFAM" id="SSF48264">
    <property type="entry name" value="Cytochrome P450"/>
    <property type="match status" value="1"/>
</dbReference>
<comment type="caution">
    <text evidence="2">The sequence shown here is derived from an EMBL/GenBank/DDBJ whole genome shotgun (WGS) entry which is preliminary data.</text>
</comment>
<evidence type="ECO:0000313" key="2">
    <source>
        <dbReference type="EMBL" id="OMP05164.1"/>
    </source>
</evidence>
<name>A0A1R3KDP5_9ROSI</name>
<accession>A0A1R3KDP5</accession>
<dbReference type="Proteomes" id="UP000187203">
    <property type="component" value="Unassembled WGS sequence"/>
</dbReference>
<feature type="chain" id="PRO_5012616345" evidence="1">
    <location>
        <begin position="19"/>
        <end position="304"/>
    </location>
</feature>
<dbReference type="STRING" id="93759.A0A1R3KDP5"/>
<evidence type="ECO:0000256" key="1">
    <source>
        <dbReference type="SAM" id="SignalP"/>
    </source>
</evidence>
<dbReference type="InterPro" id="IPR036396">
    <property type="entry name" value="Cyt_P450_sf"/>
</dbReference>
<dbReference type="EMBL" id="AWUE01014090">
    <property type="protein sequence ID" value="OMP05164.1"/>
    <property type="molecule type" value="Genomic_DNA"/>
</dbReference>
<dbReference type="PANTHER" id="PTHR24299">
    <property type="entry name" value="CYTOCHROME P450 FAMILY 1"/>
    <property type="match status" value="1"/>
</dbReference>
<reference evidence="3" key="1">
    <citation type="submission" date="2013-09" db="EMBL/GenBank/DDBJ databases">
        <title>Corchorus olitorius genome sequencing.</title>
        <authorList>
            <person name="Alam M."/>
            <person name="Haque M.S."/>
            <person name="Islam M.S."/>
            <person name="Emdad E.M."/>
            <person name="Islam M.M."/>
            <person name="Ahmed B."/>
            <person name="Halim A."/>
            <person name="Hossen Q.M.M."/>
            <person name="Hossain M.Z."/>
            <person name="Ahmed R."/>
            <person name="Khan M.M."/>
            <person name="Islam R."/>
            <person name="Rashid M.M."/>
            <person name="Khan S.A."/>
            <person name="Rahman M.S."/>
            <person name="Alam M."/>
            <person name="Yahiya A.S."/>
            <person name="Khan M.S."/>
            <person name="Azam M.S."/>
            <person name="Haque T."/>
            <person name="Lashkar M.Z.H."/>
            <person name="Akhand A.I."/>
            <person name="Morshed G."/>
            <person name="Roy S."/>
            <person name="Uddin K.S."/>
            <person name="Rabeya T."/>
            <person name="Hossain A.S."/>
            <person name="Chowdhury A."/>
            <person name="Snigdha A.R."/>
            <person name="Mortoza M.S."/>
            <person name="Matin S.A."/>
            <person name="Hoque S.M.E."/>
            <person name="Islam M.K."/>
            <person name="Roy D.K."/>
            <person name="Haider R."/>
            <person name="Moosa M.M."/>
            <person name="Elias S.M."/>
            <person name="Hasan A.M."/>
            <person name="Jahan S."/>
            <person name="Shafiuddin M."/>
            <person name="Mahmood N."/>
            <person name="Shommy N.S."/>
        </authorList>
    </citation>
    <scope>NUCLEOTIDE SEQUENCE [LARGE SCALE GENOMIC DNA]</scope>
    <source>
        <strain evidence="3">cv. O-4</strain>
    </source>
</reference>
<feature type="signal peptide" evidence="1">
    <location>
        <begin position="1"/>
        <end position="18"/>
    </location>
</feature>
<dbReference type="Gene3D" id="1.10.630.10">
    <property type="entry name" value="Cytochrome P450"/>
    <property type="match status" value="1"/>
</dbReference>
<dbReference type="GO" id="GO:0005506">
    <property type="term" value="F:iron ion binding"/>
    <property type="evidence" value="ECO:0007669"/>
    <property type="project" value="InterPro"/>
</dbReference>
<dbReference type="GO" id="GO:0016705">
    <property type="term" value="F:oxidoreductase activity, acting on paired donors, with incorporation or reduction of molecular oxygen"/>
    <property type="evidence" value="ECO:0007669"/>
    <property type="project" value="InterPro"/>
</dbReference>
<protein>
    <submittedName>
        <fullName evidence="2">Cytochrome P450</fullName>
    </submittedName>
</protein>
<keyword evidence="3" id="KW-1185">Reference proteome</keyword>
<proteinExistence type="predicted"/>
<dbReference type="PANTHER" id="PTHR24299:SF59">
    <property type="entry name" value="CYTOCHROME P450 SUPERFAMILY PROTEIN"/>
    <property type="match status" value="1"/>
</dbReference>